<organism evidence="1">
    <name type="scientific">marine sediment metagenome</name>
    <dbReference type="NCBI Taxonomy" id="412755"/>
    <lineage>
        <taxon>unclassified sequences</taxon>
        <taxon>metagenomes</taxon>
        <taxon>ecological metagenomes</taxon>
    </lineage>
</organism>
<accession>X0ZG96</accession>
<sequence length="142" mass="16361">MTSAELGVVIEDKKLEVFIPKSAEEDAGRYIDGKYVFVQTILEFHPYHNWDSSGWIKANLPPIKVINFNYEEELIVFKDINAAFVLAREATHRVLSSGVFVHACEAMGCMMDVINYGRPDQKVWPMDQSLVLRIREKGKWIR</sequence>
<gene>
    <name evidence="1" type="ORF">S01H4_15338</name>
</gene>
<dbReference type="EMBL" id="BART01006724">
    <property type="protein sequence ID" value="GAG68670.1"/>
    <property type="molecule type" value="Genomic_DNA"/>
</dbReference>
<reference evidence="1" key="1">
    <citation type="journal article" date="2014" name="Front. Microbiol.">
        <title>High frequency of phylogenetically diverse reductive dehalogenase-homologous genes in deep subseafloor sedimentary metagenomes.</title>
        <authorList>
            <person name="Kawai M."/>
            <person name="Futagami T."/>
            <person name="Toyoda A."/>
            <person name="Takaki Y."/>
            <person name="Nishi S."/>
            <person name="Hori S."/>
            <person name="Arai W."/>
            <person name="Tsubouchi T."/>
            <person name="Morono Y."/>
            <person name="Uchiyama I."/>
            <person name="Ito T."/>
            <person name="Fujiyama A."/>
            <person name="Inagaki F."/>
            <person name="Takami H."/>
        </authorList>
    </citation>
    <scope>NUCLEOTIDE SEQUENCE</scope>
    <source>
        <strain evidence="1">Expedition CK06-06</strain>
    </source>
</reference>
<protein>
    <submittedName>
        <fullName evidence="1">Uncharacterized protein</fullName>
    </submittedName>
</protein>
<evidence type="ECO:0000313" key="1">
    <source>
        <dbReference type="EMBL" id="GAG68670.1"/>
    </source>
</evidence>
<comment type="caution">
    <text evidence="1">The sequence shown here is derived from an EMBL/GenBank/DDBJ whole genome shotgun (WGS) entry which is preliminary data.</text>
</comment>
<name>X0ZG96_9ZZZZ</name>
<proteinExistence type="predicted"/>
<dbReference type="AlphaFoldDB" id="X0ZG96"/>